<organism evidence="1 2">
    <name type="scientific">Sphingomonas natans</name>
    <dbReference type="NCBI Taxonomy" id="3063330"/>
    <lineage>
        <taxon>Bacteria</taxon>
        <taxon>Pseudomonadati</taxon>
        <taxon>Pseudomonadota</taxon>
        <taxon>Alphaproteobacteria</taxon>
        <taxon>Sphingomonadales</taxon>
        <taxon>Sphingomonadaceae</taxon>
        <taxon>Sphingomonas</taxon>
    </lineage>
</organism>
<accession>A0ABT8Y9U2</accession>
<dbReference type="Gene3D" id="3.40.50.2000">
    <property type="entry name" value="Glycogen Phosphorylase B"/>
    <property type="match status" value="1"/>
</dbReference>
<protein>
    <submittedName>
        <fullName evidence="1">Glycosyltransferase</fullName>
    </submittedName>
</protein>
<dbReference type="RefSeq" id="WP_303542875.1">
    <property type="nucleotide sequence ID" value="NZ_JAUOTP010000005.1"/>
</dbReference>
<dbReference type="EMBL" id="JAUOTP010000005">
    <property type="protein sequence ID" value="MDO6415102.1"/>
    <property type="molecule type" value="Genomic_DNA"/>
</dbReference>
<evidence type="ECO:0000313" key="1">
    <source>
        <dbReference type="EMBL" id="MDO6415102.1"/>
    </source>
</evidence>
<sequence length="346" mass="36502">MARPIGYYVHHHGDGHRQRALALADSIGERLVLLGTGLAGRTGGVRTIELPDDCLPEQGFAGADGEAHRAQALHFAPIDHDGIRERVAIVSRWIADERPALIVVDVSVEVAMLARLAATPVVYVRLAGLRDDPAHLDAFRAAHALIAPFDEALDDPATPDWVRAKTTYFSGLTAHRSEPAPDAPRDDILVVVGAGGSMIDGPALAAAARATPDRHWRVAGLIEPVSDAPANLQMLGWVDDVAAEIDRATVVIGGGGDGVVSAVLAAGQPFLCLPEARPFDEQRSKARQLRAARAAVVRESWPVAEDWQAVLAETAASATGVGAKLHDPDGPARAAAFLLAMAEQRA</sequence>
<reference evidence="1" key="1">
    <citation type="submission" date="2023-07" db="EMBL/GenBank/DDBJ databases">
        <authorList>
            <person name="Kim M."/>
        </authorList>
    </citation>
    <scope>NUCLEOTIDE SEQUENCE</scope>
    <source>
        <strain evidence="1">BIUV-7</strain>
    </source>
</reference>
<proteinExistence type="predicted"/>
<dbReference type="Proteomes" id="UP001169764">
    <property type="component" value="Unassembled WGS sequence"/>
</dbReference>
<gene>
    <name evidence="1" type="ORF">Q4F19_11990</name>
</gene>
<comment type="caution">
    <text evidence="1">The sequence shown here is derived from an EMBL/GenBank/DDBJ whole genome shotgun (WGS) entry which is preliminary data.</text>
</comment>
<dbReference type="SUPFAM" id="SSF53756">
    <property type="entry name" value="UDP-Glycosyltransferase/glycogen phosphorylase"/>
    <property type="match status" value="1"/>
</dbReference>
<evidence type="ECO:0000313" key="2">
    <source>
        <dbReference type="Proteomes" id="UP001169764"/>
    </source>
</evidence>
<dbReference type="PRINTS" id="PR00368">
    <property type="entry name" value="FADPNR"/>
</dbReference>
<keyword evidence="2" id="KW-1185">Reference proteome</keyword>
<name>A0ABT8Y9U2_9SPHN</name>